<comment type="subcellular location">
    <subcellularLocation>
        <location evidence="5">Cytoplasm</location>
    </subcellularLocation>
    <subcellularLocation>
        <location evidence="1">Membrane</location>
    </subcellularLocation>
</comment>
<gene>
    <name evidence="5" type="primary">kdsB</name>
    <name evidence="6" type="ordered locus">Thicy_1087</name>
</gene>
<dbReference type="EMBL" id="CP002776">
    <property type="protein sequence ID" value="AEG31854.1"/>
    <property type="molecule type" value="Genomic_DNA"/>
</dbReference>
<dbReference type="GO" id="GO:0005829">
    <property type="term" value="C:cytosol"/>
    <property type="evidence" value="ECO:0007669"/>
    <property type="project" value="TreeGrafter"/>
</dbReference>
<dbReference type="CDD" id="cd02517">
    <property type="entry name" value="CMP-KDO-Synthetase"/>
    <property type="match status" value="1"/>
</dbReference>
<comment type="pathway">
    <text evidence="5">Bacterial outer membrane biogenesis; lipopolysaccharide biosynthesis.</text>
</comment>
<evidence type="ECO:0000256" key="1">
    <source>
        <dbReference type="ARBA" id="ARBA00004370"/>
    </source>
</evidence>
<reference evidence="6 7" key="1">
    <citation type="submission" date="2011-05" db="EMBL/GenBank/DDBJ databases">
        <title>Complete sequence of Thioalkalimicrobium cyclicum ALM1.</title>
        <authorList>
            <consortium name="US DOE Joint Genome Institute"/>
            <person name="Lucas S."/>
            <person name="Han J."/>
            <person name="Lapidus A."/>
            <person name="Cheng J.-F."/>
            <person name="Goodwin L."/>
            <person name="Pitluck S."/>
            <person name="Peters L."/>
            <person name="Mikhailova N."/>
            <person name="Davenport K."/>
            <person name="Han C."/>
            <person name="Tapia R."/>
            <person name="Land M."/>
            <person name="Hauser L."/>
            <person name="Kyrpides N."/>
            <person name="Ivanova N."/>
            <person name="Pagani I."/>
            <person name="Kappler U."/>
            <person name="Woyke T."/>
        </authorList>
    </citation>
    <scope>NUCLEOTIDE SEQUENCE [LARGE SCALE GENOMIC DNA]</scope>
    <source>
        <strain evidence="7">DSM 14477 / JCM 11371 / ALM1</strain>
    </source>
</reference>
<dbReference type="FunFam" id="3.90.550.10:FF:000011">
    <property type="entry name" value="3-deoxy-manno-octulosonate cytidylyltransferase"/>
    <property type="match status" value="1"/>
</dbReference>
<evidence type="ECO:0000256" key="3">
    <source>
        <dbReference type="ARBA" id="ARBA00022695"/>
    </source>
</evidence>
<dbReference type="AlphaFoldDB" id="F6D8K3"/>
<dbReference type="eggNOG" id="COG1212">
    <property type="taxonomic scope" value="Bacteria"/>
</dbReference>
<dbReference type="NCBIfam" id="TIGR00466">
    <property type="entry name" value="kdsB"/>
    <property type="match status" value="1"/>
</dbReference>
<dbReference type="GO" id="GO:0016020">
    <property type="term" value="C:membrane"/>
    <property type="evidence" value="ECO:0007669"/>
    <property type="project" value="UniProtKB-SubCell"/>
</dbReference>
<dbReference type="NCBIfam" id="NF003952">
    <property type="entry name" value="PRK05450.1-5"/>
    <property type="match status" value="1"/>
</dbReference>
<dbReference type="SUPFAM" id="SSF53448">
    <property type="entry name" value="Nucleotide-diphospho-sugar transferases"/>
    <property type="match status" value="1"/>
</dbReference>
<keyword evidence="2 5" id="KW-0808">Transferase</keyword>
<comment type="function">
    <text evidence="5">Activates KDO (a required 8-carbon sugar) for incorporation into bacterial lipopolysaccharide in Gram-negative bacteria.</text>
</comment>
<comment type="catalytic activity">
    <reaction evidence="5">
        <text>3-deoxy-alpha-D-manno-oct-2-ulosonate + CTP = CMP-3-deoxy-beta-D-manno-octulosonate + diphosphate</text>
        <dbReference type="Rhea" id="RHEA:23448"/>
        <dbReference type="ChEBI" id="CHEBI:33019"/>
        <dbReference type="ChEBI" id="CHEBI:37563"/>
        <dbReference type="ChEBI" id="CHEBI:85986"/>
        <dbReference type="ChEBI" id="CHEBI:85987"/>
        <dbReference type="EC" id="2.7.7.38"/>
    </reaction>
</comment>
<dbReference type="UniPathway" id="UPA00358">
    <property type="reaction ID" value="UER00476"/>
</dbReference>
<dbReference type="Proteomes" id="UP000009232">
    <property type="component" value="Chromosome"/>
</dbReference>
<dbReference type="GO" id="GO:0008690">
    <property type="term" value="F:3-deoxy-manno-octulosonate cytidylyltransferase activity"/>
    <property type="evidence" value="ECO:0007669"/>
    <property type="project" value="UniProtKB-UniRule"/>
</dbReference>
<keyword evidence="5" id="KW-0963">Cytoplasm</keyword>
<dbReference type="OrthoDB" id="9815559at2"/>
<dbReference type="KEGG" id="tcy:Thicy_1087"/>
<evidence type="ECO:0000313" key="7">
    <source>
        <dbReference type="Proteomes" id="UP000009232"/>
    </source>
</evidence>
<evidence type="ECO:0000256" key="2">
    <source>
        <dbReference type="ARBA" id="ARBA00022679"/>
    </source>
</evidence>
<protein>
    <recommendedName>
        <fullName evidence="5">3-deoxy-manno-octulosonate cytidylyltransferase</fullName>
        <ecNumber evidence="5">2.7.7.38</ecNumber>
    </recommendedName>
    <alternativeName>
        <fullName evidence="5">CMP-2-keto-3-deoxyoctulosonic acid synthase</fullName>
        <shortName evidence="5">CKS</shortName>
        <shortName evidence="5">CMP-KDO synthase</shortName>
    </alternativeName>
</protein>
<dbReference type="HAMAP" id="MF_00057">
    <property type="entry name" value="KdsB"/>
    <property type="match status" value="1"/>
</dbReference>
<dbReference type="InterPro" id="IPR003329">
    <property type="entry name" value="Cytidylyl_trans"/>
</dbReference>
<sequence>MAFTVIIPARYASTRLMGKPLLDIAGQPMIYWTWQNAIKSAATRVIIATESFEVQQACLAMGAEVCLTSDRHESGTERIAEVIERLSLPCDEVIVNLQGDEPMLPPALIDQVAHALMGRHDVEMATLSEPITDLDILFSPHAVKVVTDAKDFAITFSRAPMPWARDAFAEDPKQWPSWPYRRHIGLYAYRAGFVERYVNWPVCELEMIERLEQLRVLWHGEPILVLEALMDAGIGVDTQAELDKVRVKIAGLLNA</sequence>
<dbReference type="PANTHER" id="PTHR42866">
    <property type="entry name" value="3-DEOXY-MANNO-OCTULOSONATE CYTIDYLYLTRANSFERASE"/>
    <property type="match status" value="1"/>
</dbReference>
<dbReference type="InterPro" id="IPR004528">
    <property type="entry name" value="KdsB"/>
</dbReference>
<dbReference type="UniPathway" id="UPA00030"/>
<evidence type="ECO:0000313" key="6">
    <source>
        <dbReference type="EMBL" id="AEG31854.1"/>
    </source>
</evidence>
<dbReference type="Pfam" id="PF02348">
    <property type="entry name" value="CTP_transf_3"/>
    <property type="match status" value="1"/>
</dbReference>
<dbReference type="STRING" id="717773.Thicy_1087"/>
<dbReference type="GO" id="GO:0009103">
    <property type="term" value="P:lipopolysaccharide biosynthetic process"/>
    <property type="evidence" value="ECO:0007669"/>
    <property type="project" value="UniProtKB-UniRule"/>
</dbReference>
<dbReference type="HOGENOM" id="CLU_065038_1_0_6"/>
<keyword evidence="3 5" id="KW-0548">Nucleotidyltransferase</keyword>
<organism evidence="6 7">
    <name type="scientific">Thiomicrospira cyclica (strain DSM 14477 / JCM 11371 / ALM1)</name>
    <name type="common">Thioalkalimicrobium cyclicum</name>
    <dbReference type="NCBI Taxonomy" id="717773"/>
    <lineage>
        <taxon>Bacteria</taxon>
        <taxon>Pseudomonadati</taxon>
        <taxon>Pseudomonadota</taxon>
        <taxon>Gammaproteobacteria</taxon>
        <taxon>Thiotrichales</taxon>
        <taxon>Piscirickettsiaceae</taxon>
        <taxon>Thiomicrospira</taxon>
    </lineage>
</organism>
<evidence type="ECO:0000256" key="5">
    <source>
        <dbReference type="HAMAP-Rule" id="MF_00057"/>
    </source>
</evidence>
<evidence type="ECO:0000256" key="4">
    <source>
        <dbReference type="ARBA" id="ARBA00022985"/>
    </source>
</evidence>
<keyword evidence="7" id="KW-1185">Reference proteome</keyword>
<dbReference type="InterPro" id="IPR029044">
    <property type="entry name" value="Nucleotide-diphossugar_trans"/>
</dbReference>
<dbReference type="EC" id="2.7.7.38" evidence="5"/>
<dbReference type="PANTHER" id="PTHR42866:SF2">
    <property type="entry name" value="3-DEOXY-MANNO-OCTULOSONATE CYTIDYLYLTRANSFERASE, MITOCHONDRIAL"/>
    <property type="match status" value="1"/>
</dbReference>
<name>F6D8K3_THICA</name>
<dbReference type="RefSeq" id="WP_013835631.1">
    <property type="nucleotide sequence ID" value="NC_015581.1"/>
</dbReference>
<comment type="pathway">
    <text evidence="5">Nucleotide-sugar biosynthesis; CMP-3-deoxy-D-manno-octulosonate biosynthesis; CMP-3-deoxy-D-manno-octulosonate from 3-deoxy-D-manno-octulosonate and CTP: step 1/1.</text>
</comment>
<proteinExistence type="inferred from homology"/>
<comment type="similarity">
    <text evidence="5">Belongs to the KdsB family.</text>
</comment>
<dbReference type="GO" id="GO:0033468">
    <property type="term" value="P:CMP-keto-3-deoxy-D-manno-octulosonic acid biosynthetic process"/>
    <property type="evidence" value="ECO:0007669"/>
    <property type="project" value="UniProtKB-UniRule"/>
</dbReference>
<dbReference type="Gene3D" id="3.90.550.10">
    <property type="entry name" value="Spore Coat Polysaccharide Biosynthesis Protein SpsA, Chain A"/>
    <property type="match status" value="1"/>
</dbReference>
<accession>F6D8K3</accession>
<keyword evidence="4 5" id="KW-0448">Lipopolysaccharide biosynthesis</keyword>